<feature type="domain" description="F-box" evidence="1">
    <location>
        <begin position="8"/>
        <end position="45"/>
    </location>
</feature>
<dbReference type="InterPro" id="IPR001810">
    <property type="entry name" value="F-box_dom"/>
</dbReference>
<dbReference type="EMBL" id="JBANRG010000060">
    <property type="protein sequence ID" value="KAK7442029.1"/>
    <property type="molecule type" value="Genomic_DNA"/>
</dbReference>
<evidence type="ECO:0000313" key="3">
    <source>
        <dbReference type="Proteomes" id="UP001498398"/>
    </source>
</evidence>
<dbReference type="SUPFAM" id="SSF81383">
    <property type="entry name" value="F-box domain"/>
    <property type="match status" value="1"/>
</dbReference>
<proteinExistence type="predicted"/>
<accession>A0ABR1IY42</accession>
<name>A0ABR1IY42_9AGAR</name>
<dbReference type="Gene3D" id="1.20.1280.50">
    <property type="match status" value="1"/>
</dbReference>
<comment type="caution">
    <text evidence="2">The sequence shown here is derived from an EMBL/GenBank/DDBJ whole genome shotgun (WGS) entry which is preliminary data.</text>
</comment>
<keyword evidence="3" id="KW-1185">Reference proteome</keyword>
<evidence type="ECO:0000259" key="1">
    <source>
        <dbReference type="Pfam" id="PF12937"/>
    </source>
</evidence>
<organism evidence="2 3">
    <name type="scientific">Marasmiellus scandens</name>
    <dbReference type="NCBI Taxonomy" id="2682957"/>
    <lineage>
        <taxon>Eukaryota</taxon>
        <taxon>Fungi</taxon>
        <taxon>Dikarya</taxon>
        <taxon>Basidiomycota</taxon>
        <taxon>Agaricomycotina</taxon>
        <taxon>Agaricomycetes</taxon>
        <taxon>Agaricomycetidae</taxon>
        <taxon>Agaricales</taxon>
        <taxon>Marasmiineae</taxon>
        <taxon>Omphalotaceae</taxon>
        <taxon>Marasmiellus</taxon>
    </lineage>
</organism>
<protein>
    <recommendedName>
        <fullName evidence="1">F-box domain-containing protein</fullName>
    </recommendedName>
</protein>
<dbReference type="Pfam" id="PF12937">
    <property type="entry name" value="F-box-like"/>
    <property type="match status" value="1"/>
</dbReference>
<dbReference type="Proteomes" id="UP001498398">
    <property type="component" value="Unassembled WGS sequence"/>
</dbReference>
<sequence length="173" mass="19945">MHHVLQVTELLNSIFLFLKRDDQVRCALICRSWSEVALDAIWSEVDDLRKLANLISPAKVQVNDGGDVSYIFDPVPGPKRWKRFESHYSHRVRVLNLKPLPKYHDLLPLLSAIQNIRTSLGILPNLHELNWDASGSRGRGGLEHMMMFMHENIKEYSLITERESDINAPSLMF</sequence>
<dbReference type="InterPro" id="IPR036047">
    <property type="entry name" value="F-box-like_dom_sf"/>
</dbReference>
<evidence type="ECO:0000313" key="2">
    <source>
        <dbReference type="EMBL" id="KAK7442029.1"/>
    </source>
</evidence>
<reference evidence="2 3" key="1">
    <citation type="submission" date="2024-01" db="EMBL/GenBank/DDBJ databases">
        <title>A draft genome for the cacao thread blight pathogen Marasmiellus scandens.</title>
        <authorList>
            <person name="Baruah I.K."/>
            <person name="Leung J."/>
            <person name="Bukari Y."/>
            <person name="Amoako-Attah I."/>
            <person name="Meinhardt L.W."/>
            <person name="Bailey B.A."/>
            <person name="Cohen S.P."/>
        </authorList>
    </citation>
    <scope>NUCLEOTIDE SEQUENCE [LARGE SCALE GENOMIC DNA]</scope>
    <source>
        <strain evidence="2 3">GH-19</strain>
    </source>
</reference>
<gene>
    <name evidence="2" type="ORF">VKT23_016306</name>
</gene>